<reference evidence="1" key="1">
    <citation type="submission" date="2022-01" db="EMBL/GenBank/DDBJ databases">
        <title>Paenibacillus spongiae sp. nov., isolated from marine sponge.</title>
        <authorList>
            <person name="Li Z."/>
            <person name="Zhang M."/>
        </authorList>
    </citation>
    <scope>NUCLEOTIDE SEQUENCE</scope>
    <source>
        <strain evidence="1">PHS-Z3</strain>
    </source>
</reference>
<sequence>MKPQLILDIAGVLVSNLSSDYWGELAHAAGIRVENFKQRFNEEIKADLWTGRIDEGEFWAWVKKHWPAVDIHQAQLSLSKHLVRLPAYEYLPQWSEAAEIHLLSNHRHEWLAPHLEGIERYLTSMTISSVAGCRKPDPVIYERVQAKLNPHAPALFVDDQERNLEPARSIGWRTLAADESGEWIAQVEAYLQGTLSIPTE</sequence>
<dbReference type="InterPro" id="IPR006439">
    <property type="entry name" value="HAD-SF_hydro_IA"/>
</dbReference>
<dbReference type="PANTHER" id="PTHR43611:SF3">
    <property type="entry name" value="FLAVIN MONONUCLEOTIDE HYDROLASE 1, CHLOROPLATIC"/>
    <property type="match status" value="1"/>
</dbReference>
<dbReference type="PANTHER" id="PTHR43611">
    <property type="entry name" value="ALPHA-D-GLUCOSE 1-PHOSPHATE PHOSPHATASE"/>
    <property type="match status" value="1"/>
</dbReference>
<dbReference type="RefSeq" id="WP_258384111.1">
    <property type="nucleotide sequence ID" value="NZ_CP091430.1"/>
</dbReference>
<gene>
    <name evidence="1" type="ORF">L1F29_21520</name>
</gene>
<dbReference type="EMBL" id="CP091430">
    <property type="protein sequence ID" value="UVI28023.1"/>
    <property type="molecule type" value="Genomic_DNA"/>
</dbReference>
<accession>A0ABY5S5K3</accession>
<proteinExistence type="predicted"/>
<name>A0ABY5S5K3_9BACL</name>
<keyword evidence="1" id="KW-0378">Hydrolase</keyword>
<organism evidence="1 2">
    <name type="scientific">Paenibacillus spongiae</name>
    <dbReference type="NCBI Taxonomy" id="2909671"/>
    <lineage>
        <taxon>Bacteria</taxon>
        <taxon>Bacillati</taxon>
        <taxon>Bacillota</taxon>
        <taxon>Bacilli</taxon>
        <taxon>Bacillales</taxon>
        <taxon>Paenibacillaceae</taxon>
        <taxon>Paenibacillus</taxon>
    </lineage>
</organism>
<dbReference type="SUPFAM" id="SSF56784">
    <property type="entry name" value="HAD-like"/>
    <property type="match status" value="1"/>
</dbReference>
<keyword evidence="2" id="KW-1185">Reference proteome</keyword>
<dbReference type="Gene3D" id="3.40.50.1000">
    <property type="entry name" value="HAD superfamily/HAD-like"/>
    <property type="match status" value="1"/>
</dbReference>
<dbReference type="GO" id="GO:0016787">
    <property type="term" value="F:hydrolase activity"/>
    <property type="evidence" value="ECO:0007669"/>
    <property type="project" value="UniProtKB-KW"/>
</dbReference>
<evidence type="ECO:0000313" key="1">
    <source>
        <dbReference type="EMBL" id="UVI28023.1"/>
    </source>
</evidence>
<dbReference type="NCBIfam" id="TIGR01509">
    <property type="entry name" value="HAD-SF-IA-v3"/>
    <property type="match status" value="1"/>
</dbReference>
<protein>
    <submittedName>
        <fullName evidence="1">HAD-IA family hydrolase</fullName>
    </submittedName>
</protein>
<dbReference type="Proteomes" id="UP001057877">
    <property type="component" value="Chromosome"/>
</dbReference>
<dbReference type="InterPro" id="IPR023214">
    <property type="entry name" value="HAD_sf"/>
</dbReference>
<evidence type="ECO:0000313" key="2">
    <source>
        <dbReference type="Proteomes" id="UP001057877"/>
    </source>
</evidence>
<dbReference type="InterPro" id="IPR036412">
    <property type="entry name" value="HAD-like_sf"/>
</dbReference>